<protein>
    <submittedName>
        <fullName evidence="2">Unannotated protein</fullName>
    </submittedName>
</protein>
<reference evidence="2" key="1">
    <citation type="submission" date="2020-05" db="EMBL/GenBank/DDBJ databases">
        <authorList>
            <person name="Chiriac C."/>
            <person name="Salcher M."/>
            <person name="Ghai R."/>
            <person name="Kavagutti S V."/>
        </authorList>
    </citation>
    <scope>NUCLEOTIDE SEQUENCE</scope>
</reference>
<proteinExistence type="predicted"/>
<organism evidence="2">
    <name type="scientific">freshwater metagenome</name>
    <dbReference type="NCBI Taxonomy" id="449393"/>
    <lineage>
        <taxon>unclassified sequences</taxon>
        <taxon>metagenomes</taxon>
        <taxon>ecological metagenomes</taxon>
    </lineage>
</organism>
<name>A0A6J7P6R1_9ZZZZ</name>
<dbReference type="AlphaFoldDB" id="A0A6J7P6R1"/>
<gene>
    <name evidence="2" type="ORF">UFOPK4061_00317</name>
</gene>
<dbReference type="EMBL" id="CAFBPD010000038">
    <property type="protein sequence ID" value="CAB5001007.1"/>
    <property type="molecule type" value="Genomic_DNA"/>
</dbReference>
<sequence>MRSTTAAAAGWSEGTSATTCSGQIEVRASPAAVIEPANVSGTATSTVPDSHTICDSAWAASTSGGIGGVHAATNRAAKGTRTMPRARIDIRGIVLILTQLGRI</sequence>
<accession>A0A6J7P6R1</accession>
<evidence type="ECO:0000256" key="1">
    <source>
        <dbReference type="SAM" id="MobiDB-lite"/>
    </source>
</evidence>
<feature type="compositionally biased region" description="Polar residues" evidence="1">
    <location>
        <begin position="13"/>
        <end position="22"/>
    </location>
</feature>
<feature type="region of interest" description="Disordered" evidence="1">
    <location>
        <begin position="1"/>
        <end position="22"/>
    </location>
</feature>
<evidence type="ECO:0000313" key="2">
    <source>
        <dbReference type="EMBL" id="CAB5001007.1"/>
    </source>
</evidence>